<name>A0A8S5PWN2_9CAUD</name>
<feature type="coiled-coil region" evidence="1">
    <location>
        <begin position="760"/>
        <end position="792"/>
    </location>
</feature>
<feature type="coiled-coil region" evidence="1">
    <location>
        <begin position="36"/>
        <end position="87"/>
    </location>
</feature>
<sequence>MEPVRLEILLDDKTLKGMRSVEGNLGSMGKYTEAVIANLESQLKDLQKRFKQAMSTGVNTDAQMAEIQALAGVIEQLKTELKDLQKIGKGRLLKLDISPYITAEVQALSTAEQKVKAIIAAMQRDLDVLRQKSLEATATGFIDEQDQTRIKTLEVGIRSLTAELDKYTASKNRSNGTPIMQDDPAPKLNNVKMSMQQIARELPALAMGPQMFFLAISNNIPMFTDALASARKEYEALTAAGKKATPVWKQTLSSLFSWQTAMATAITLSVVYGKEIGNFFSQIVKGKNTLTDLADAQVKVNESMDAADLSKKIITIRSLQDRWNELGDNLKEKKEFIKDNADEFKKLDVAVNNVNDAENLLVDNTAAFIEAMTLRAEAAAAFKLASEEAEKALKAQIEIDKRKEKGPNLKDKAISFLLFDPQWVPGSLSQKKDQSRAETVWEAGIKNQEVIKKTAEEDAETYTSIYNKKLIEAAKKLKAAGIDEYEKPDTGKSARDYQDELADARIKAQQKLEAARIAVMKDGIEKRQKLAKQELEETLAGINKQERDTLKKMEEAEKKRGVKSTPEEKKAVKTNAQQQRLVAYQQYAKDLYAIDKEFQDKDLKSWIEYNKEYGTYQQKRTAIMKEYALKSSQEGLSEDDKKLLAKQRDEALSALDFTELKNVINWDVVFGNLERVTKQELQKVKKQIVSFRNSPEFKKNATPEQIKVIEEALGKIDEEVINKGGLFGNLTESIRDYSEAVGELTEAQKAYDEAVKKYGIDSAEAETARTNKNKAEAKVRNTEGNLETSKDKAVKNLTAVADAMNQLGDADLSLTSFGSAVGSLVDVLSQSGEAVGSIISGVLAIFDQIGQKGLVGFFGDIVKSLGHTAERTWGGLANVLTLGKFNIGGADYSDYNEMVDKYNKLNEIWDELIDKKKEYIEMSYGSEAAKVGQETLDLAQKSLETYKRLGKERLNSGASTGSHSIGVRIRNSMSQYEWDQWDEFARSIGMDPNDIGYRMNEIFSLTADQLERLKEMAPDFWAKLTADESVAEYLDKIIEGGERIEEIQQQIQEQLTQVSFDSMRDAFYDTLLDMESDSQDFADDFSAYLQKAILMTNLTDAYDKRLQDWYDKFADYNKEGGINTDEYKELQEEWNKIVEDALGERDALKDIFGWTSSSSSTQEGRAGTITSMTEETAGRLEGIGNAMLDHVINIDNLISSTLEMMATAISRIAENSEYLKHLETIDEGIMDLRRGVKMKG</sequence>
<proteinExistence type="predicted"/>
<accession>A0A8S5PWN2</accession>
<evidence type="ECO:0000256" key="2">
    <source>
        <dbReference type="SAM" id="MobiDB-lite"/>
    </source>
</evidence>
<dbReference type="EMBL" id="BK015527">
    <property type="protein sequence ID" value="DAE11160.1"/>
    <property type="molecule type" value="Genomic_DNA"/>
</dbReference>
<protein>
    <submittedName>
        <fullName evidence="3">Tail tape measure protein</fullName>
    </submittedName>
</protein>
<feature type="region of interest" description="Disordered" evidence="2">
    <location>
        <begin position="554"/>
        <end position="575"/>
    </location>
</feature>
<keyword evidence="1" id="KW-0175">Coiled coil</keyword>
<organism evidence="3">
    <name type="scientific">Myoviridae sp. ctcFb5</name>
    <dbReference type="NCBI Taxonomy" id="2825137"/>
    <lineage>
        <taxon>Viruses</taxon>
        <taxon>Duplodnaviria</taxon>
        <taxon>Heunggongvirae</taxon>
        <taxon>Uroviricota</taxon>
        <taxon>Caudoviricetes</taxon>
    </lineage>
</organism>
<evidence type="ECO:0000313" key="3">
    <source>
        <dbReference type="EMBL" id="DAE11160.1"/>
    </source>
</evidence>
<feature type="compositionally biased region" description="Basic and acidic residues" evidence="2">
    <location>
        <begin position="554"/>
        <end position="571"/>
    </location>
</feature>
<reference evidence="3" key="1">
    <citation type="journal article" date="2021" name="Proc. Natl. Acad. Sci. U.S.A.">
        <title>A Catalog of Tens of Thousands of Viruses from Human Metagenomes Reveals Hidden Associations with Chronic Diseases.</title>
        <authorList>
            <person name="Tisza M.J."/>
            <person name="Buck C.B."/>
        </authorList>
    </citation>
    <scope>NUCLEOTIDE SEQUENCE</scope>
    <source>
        <strain evidence="3">CtcFb5</strain>
    </source>
</reference>
<evidence type="ECO:0000256" key="1">
    <source>
        <dbReference type="SAM" id="Coils"/>
    </source>
</evidence>